<accession>A0A0F9SK11</accession>
<dbReference type="AlphaFoldDB" id="A0A0F9SK11"/>
<reference evidence="1" key="1">
    <citation type="journal article" date="2015" name="Nature">
        <title>Complex archaea that bridge the gap between prokaryotes and eukaryotes.</title>
        <authorList>
            <person name="Spang A."/>
            <person name="Saw J.H."/>
            <person name="Jorgensen S.L."/>
            <person name="Zaremba-Niedzwiedzka K."/>
            <person name="Martijn J."/>
            <person name="Lind A.E."/>
            <person name="van Eijk R."/>
            <person name="Schleper C."/>
            <person name="Guy L."/>
            <person name="Ettema T.J."/>
        </authorList>
    </citation>
    <scope>NUCLEOTIDE SEQUENCE</scope>
</reference>
<name>A0A0F9SK11_9ZZZZ</name>
<gene>
    <name evidence="1" type="ORF">LCGC14_0509230</name>
</gene>
<evidence type="ECO:0000313" key="1">
    <source>
        <dbReference type="EMBL" id="KKN62662.1"/>
    </source>
</evidence>
<comment type="caution">
    <text evidence="1">The sequence shown here is derived from an EMBL/GenBank/DDBJ whole genome shotgun (WGS) entry which is preliminary data.</text>
</comment>
<sequence length="60" mass="7050">MKATKGIIEHCEDVETFVVIPMGFCNEEMKVLIYDAPKHQNQYIIVGTKKEFRKKFEESK</sequence>
<protein>
    <submittedName>
        <fullName evidence="1">Uncharacterized protein</fullName>
    </submittedName>
</protein>
<proteinExistence type="predicted"/>
<organism evidence="1">
    <name type="scientific">marine sediment metagenome</name>
    <dbReference type="NCBI Taxonomy" id="412755"/>
    <lineage>
        <taxon>unclassified sequences</taxon>
        <taxon>metagenomes</taxon>
        <taxon>ecological metagenomes</taxon>
    </lineage>
</organism>
<dbReference type="EMBL" id="LAZR01000616">
    <property type="protein sequence ID" value="KKN62662.1"/>
    <property type="molecule type" value="Genomic_DNA"/>
</dbReference>